<evidence type="ECO:0000259" key="9">
    <source>
        <dbReference type="Pfam" id="PF01568"/>
    </source>
</evidence>
<evidence type="ECO:0000256" key="4">
    <source>
        <dbReference type="ARBA" id="ARBA00022723"/>
    </source>
</evidence>
<keyword evidence="3" id="KW-0500">Molybdenum</keyword>
<dbReference type="GO" id="GO:0016491">
    <property type="term" value="F:oxidoreductase activity"/>
    <property type="evidence" value="ECO:0007669"/>
    <property type="project" value="UniProtKB-KW"/>
</dbReference>
<comment type="similarity">
    <text evidence="2">Belongs to the prokaryotic molybdopterin-containing oxidoreductase family.</text>
</comment>
<dbReference type="InterPro" id="IPR006656">
    <property type="entry name" value="Mopterin_OxRdtase"/>
</dbReference>
<dbReference type="Pfam" id="PF00384">
    <property type="entry name" value="Molybdopterin"/>
    <property type="match status" value="1"/>
</dbReference>
<keyword evidence="5" id="KW-0560">Oxidoreductase</keyword>
<dbReference type="PANTHER" id="PTHR43742:SF6">
    <property type="entry name" value="OXIDOREDUCTASE YYAE-RELATED"/>
    <property type="match status" value="1"/>
</dbReference>
<dbReference type="PANTHER" id="PTHR43742">
    <property type="entry name" value="TRIMETHYLAMINE-N-OXIDE REDUCTASE"/>
    <property type="match status" value="1"/>
</dbReference>
<dbReference type="Gene3D" id="3.40.228.10">
    <property type="entry name" value="Dimethylsulfoxide Reductase, domain 2"/>
    <property type="match status" value="1"/>
</dbReference>
<evidence type="ECO:0000256" key="7">
    <source>
        <dbReference type="ARBA" id="ARBA00023014"/>
    </source>
</evidence>
<evidence type="ECO:0000313" key="12">
    <source>
        <dbReference type="Proteomes" id="UP000198744"/>
    </source>
</evidence>
<evidence type="ECO:0000256" key="6">
    <source>
        <dbReference type="ARBA" id="ARBA00023004"/>
    </source>
</evidence>
<dbReference type="RefSeq" id="WP_093882456.1">
    <property type="nucleotide sequence ID" value="NZ_FOBS01000004.1"/>
</dbReference>
<feature type="domain" description="4Fe-4S Mo/W bis-MGD-type" evidence="10">
    <location>
        <begin position="10"/>
        <end position="51"/>
    </location>
</feature>
<keyword evidence="6" id="KW-0408">Iron</keyword>
<comment type="cofactor">
    <cofactor evidence="1">
        <name>Mo-bis(molybdopterin guanine dinucleotide)</name>
        <dbReference type="ChEBI" id="CHEBI:60539"/>
    </cofactor>
</comment>
<keyword evidence="12" id="KW-1185">Reference proteome</keyword>
<dbReference type="EMBL" id="FOBS01000004">
    <property type="protein sequence ID" value="SEM11065.1"/>
    <property type="molecule type" value="Genomic_DNA"/>
</dbReference>
<dbReference type="GO" id="GO:0043546">
    <property type="term" value="F:molybdopterin cofactor binding"/>
    <property type="evidence" value="ECO:0007669"/>
    <property type="project" value="InterPro"/>
</dbReference>
<dbReference type="GO" id="GO:0018818">
    <property type="term" value="F:acetylene hydratase activity"/>
    <property type="evidence" value="ECO:0007669"/>
    <property type="project" value="InterPro"/>
</dbReference>
<dbReference type="GO" id="GO:0051536">
    <property type="term" value="F:iron-sulfur cluster binding"/>
    <property type="evidence" value="ECO:0007669"/>
    <property type="project" value="UniProtKB-KW"/>
</dbReference>
<keyword evidence="7" id="KW-0411">Iron-sulfur</keyword>
<evidence type="ECO:0000256" key="2">
    <source>
        <dbReference type="ARBA" id="ARBA00010312"/>
    </source>
</evidence>
<feature type="domain" description="Molybdopterin oxidoreductase" evidence="8">
    <location>
        <begin position="64"/>
        <end position="473"/>
    </location>
</feature>
<dbReference type="Pfam" id="PF04879">
    <property type="entry name" value="Molybdop_Fe4S4"/>
    <property type="match status" value="1"/>
</dbReference>
<dbReference type="Gene3D" id="2.40.40.20">
    <property type="match status" value="1"/>
</dbReference>
<dbReference type="InterPro" id="IPR006657">
    <property type="entry name" value="MoPterin_dinucl-bd_dom"/>
</dbReference>
<sequence length="749" mass="84076">MDRSDVELKYSNCYFCTSRGCAMKVYVKGDRVERVRIDRSAPVNPGGWCVRPFLAKEYQEHPFRLSYPLKRVGERGANSWQQISWDQALDEIARKLETIRQQYGAEALATSSGTGRGAWDFAKGRFMNLFGSPNRFGAVTVCFGPRSMVSFSMYGGSLVPDRKPDKTRLVVLWGREPHEGGAHTWHGFQQAIRDGARTMVVDPRFTEPARRADIWVQLRPGTGTPLALGMMHLMIAEGWHNKAFVEAHTFGFDRLAERVKAYPPERVAALTGISVPRLREITRFFTENQPATVTIGCAPEHSAPNSINDIRAINILFAIAGSIDVAGGALIGGPYEDFIPDAALEANEALSPEQRRKQLGSDRFRFLSYPGWELVVEQLRKKWGNHHPAAVYLNCMAHGPTAFRAMLTGKPYPVRGLIVSASNPLLSFANSKLVYRALKALDLLVTLDITWTPTAQLSDYVLPAACWLERPDMGNFASIGSYPLVQIGEAAVPASVPGSYDRRNDYEFWRGLGVRLGQEKDWPWETFEAVWEYRLQGMMKKEGVETLAELVHKQRWAVTPPQPGLCAAGPLATPTGKVELYSTILEKLGYDPLPDYQEPLPPDGDWSRYPLLNISGTRVLPYHHTEFRHVEGFRKRQPFPIVEIHVDTARRHGIVDGDWVWIESPLGRVKQRARLVNTFAPDCIVAAHGWWYPEKPAAEPSLYGLWESNINVTIDDDLEKCDPVSGGWPLKGEYVRCRISKAAEGEEPF</sequence>
<evidence type="ECO:0000259" key="10">
    <source>
        <dbReference type="Pfam" id="PF04879"/>
    </source>
</evidence>
<dbReference type="InterPro" id="IPR006655">
    <property type="entry name" value="Mopterin_OxRdtase_prok_CS"/>
</dbReference>
<dbReference type="InterPro" id="IPR009010">
    <property type="entry name" value="Asp_de-COase-like_dom_sf"/>
</dbReference>
<dbReference type="GO" id="GO:0046872">
    <property type="term" value="F:metal ion binding"/>
    <property type="evidence" value="ECO:0007669"/>
    <property type="project" value="UniProtKB-KW"/>
</dbReference>
<keyword evidence="4" id="KW-0479">Metal-binding</keyword>
<evidence type="ECO:0000259" key="8">
    <source>
        <dbReference type="Pfam" id="PF00384"/>
    </source>
</evidence>
<dbReference type="Gene3D" id="2.20.25.90">
    <property type="entry name" value="ADC-like domains"/>
    <property type="match status" value="1"/>
</dbReference>
<organism evidence="11 12">
    <name type="scientific">Syntrophus gentianae</name>
    <dbReference type="NCBI Taxonomy" id="43775"/>
    <lineage>
        <taxon>Bacteria</taxon>
        <taxon>Pseudomonadati</taxon>
        <taxon>Thermodesulfobacteriota</taxon>
        <taxon>Syntrophia</taxon>
        <taxon>Syntrophales</taxon>
        <taxon>Syntrophaceae</taxon>
        <taxon>Syntrophus</taxon>
    </lineage>
</organism>
<evidence type="ECO:0000256" key="1">
    <source>
        <dbReference type="ARBA" id="ARBA00001942"/>
    </source>
</evidence>
<dbReference type="STRING" id="43775.SAMN04489760_104103"/>
<dbReference type="AlphaFoldDB" id="A0A1H7VQH2"/>
<dbReference type="Pfam" id="PF01568">
    <property type="entry name" value="Molydop_binding"/>
    <property type="match status" value="1"/>
</dbReference>
<dbReference type="InterPro" id="IPR037949">
    <property type="entry name" value="MopB_CT_Acetylene-hydratase"/>
</dbReference>
<evidence type="ECO:0000256" key="5">
    <source>
        <dbReference type="ARBA" id="ARBA00023002"/>
    </source>
</evidence>
<feature type="domain" description="Molybdopterin dinucleotide-binding" evidence="9">
    <location>
        <begin position="616"/>
        <end position="729"/>
    </location>
</feature>
<dbReference type="InterPro" id="IPR050612">
    <property type="entry name" value="Prok_Mopterin_Oxidored"/>
</dbReference>
<proteinExistence type="inferred from homology"/>
<protein>
    <submittedName>
        <fullName evidence="11">Anaerobic selenocysteine-containing dehydrogenase</fullName>
    </submittedName>
</protein>
<dbReference type="PROSITE" id="PS00490">
    <property type="entry name" value="MOLYBDOPTERIN_PROK_2"/>
    <property type="match status" value="1"/>
</dbReference>
<dbReference type="SUPFAM" id="SSF53706">
    <property type="entry name" value="Formate dehydrogenase/DMSO reductase, domains 1-3"/>
    <property type="match status" value="1"/>
</dbReference>
<evidence type="ECO:0000313" key="11">
    <source>
        <dbReference type="EMBL" id="SEM11065.1"/>
    </source>
</evidence>
<accession>A0A1H7VQH2</accession>
<reference evidence="11 12" key="1">
    <citation type="submission" date="2016-10" db="EMBL/GenBank/DDBJ databases">
        <authorList>
            <person name="de Groot N.N."/>
        </authorList>
    </citation>
    <scope>NUCLEOTIDE SEQUENCE [LARGE SCALE GENOMIC DNA]</scope>
    <source>
        <strain evidence="11 12">DSM 8423</strain>
    </source>
</reference>
<evidence type="ECO:0000256" key="3">
    <source>
        <dbReference type="ARBA" id="ARBA00022505"/>
    </source>
</evidence>
<dbReference type="OrthoDB" id="9810782at2"/>
<dbReference type="SUPFAM" id="SSF50692">
    <property type="entry name" value="ADC-like"/>
    <property type="match status" value="1"/>
</dbReference>
<name>A0A1H7VQH2_9BACT</name>
<dbReference type="Gene3D" id="3.40.50.740">
    <property type="match status" value="1"/>
</dbReference>
<dbReference type="Proteomes" id="UP000198744">
    <property type="component" value="Unassembled WGS sequence"/>
</dbReference>
<dbReference type="CDD" id="cd02781">
    <property type="entry name" value="MopB_CT_Acetylene-hydratase"/>
    <property type="match status" value="1"/>
</dbReference>
<gene>
    <name evidence="11" type="ORF">SAMN04489760_104103</name>
</gene>
<dbReference type="InterPro" id="IPR006963">
    <property type="entry name" value="Mopterin_OxRdtase_4Fe-4S_dom"/>
</dbReference>